<dbReference type="EMBL" id="CAJFCV020000003">
    <property type="protein sequence ID" value="CAG9105276.1"/>
    <property type="molecule type" value="Genomic_DNA"/>
</dbReference>
<dbReference type="EMBL" id="CAJFDI010000003">
    <property type="protein sequence ID" value="CAD5219763.1"/>
    <property type="molecule type" value="Genomic_DNA"/>
</dbReference>
<organism evidence="4 6">
    <name type="scientific">Bursaphelenchus xylophilus</name>
    <name type="common">Pinewood nematode worm</name>
    <name type="synonym">Aphelenchoides xylophilus</name>
    <dbReference type="NCBI Taxonomy" id="6326"/>
    <lineage>
        <taxon>Eukaryota</taxon>
        <taxon>Metazoa</taxon>
        <taxon>Ecdysozoa</taxon>
        <taxon>Nematoda</taxon>
        <taxon>Chromadorea</taxon>
        <taxon>Rhabditida</taxon>
        <taxon>Tylenchina</taxon>
        <taxon>Tylenchomorpha</taxon>
        <taxon>Aphelenchoidea</taxon>
        <taxon>Aphelenchoididae</taxon>
        <taxon>Bursaphelenchus</taxon>
    </lineage>
</organism>
<evidence type="ECO:0000313" key="4">
    <source>
        <dbReference type="Proteomes" id="UP000095284"/>
    </source>
</evidence>
<evidence type="ECO:0000313" key="2">
    <source>
        <dbReference type="EMBL" id="CAD5219763.1"/>
    </source>
</evidence>
<keyword evidence="5" id="KW-1185">Reference proteome</keyword>
<dbReference type="WBParaSite" id="BXY_0455400.1">
    <property type="protein sequence ID" value="BXY_0455400.1"/>
    <property type="gene ID" value="BXY_0455400"/>
</dbReference>
<evidence type="ECO:0000313" key="3">
    <source>
        <dbReference type="EMBL" id="CAG9105276.1"/>
    </source>
</evidence>
<dbReference type="Proteomes" id="UP000659654">
    <property type="component" value="Unassembled WGS sequence"/>
</dbReference>
<protein>
    <submittedName>
        <fullName evidence="2">(pine wood nematode) hypothetical protein</fullName>
    </submittedName>
</protein>
<feature type="chain" id="PRO_5035359443" evidence="1">
    <location>
        <begin position="19"/>
        <end position="148"/>
    </location>
</feature>
<accession>A0A1I7RUZ3</accession>
<proteinExistence type="predicted"/>
<name>A0A1I7RUZ3_BURXY</name>
<dbReference type="Proteomes" id="UP000095284">
    <property type="component" value="Unplaced"/>
</dbReference>
<gene>
    <name evidence="2" type="ORF">BXYJ_LOCUS5841</name>
</gene>
<evidence type="ECO:0000313" key="5">
    <source>
        <dbReference type="Proteomes" id="UP000659654"/>
    </source>
</evidence>
<keyword evidence="1" id="KW-0732">Signal</keyword>
<reference evidence="3" key="2">
    <citation type="submission" date="2020-08" db="EMBL/GenBank/DDBJ databases">
        <authorList>
            <person name="Kikuchi T."/>
        </authorList>
    </citation>
    <scope>NUCLEOTIDE SEQUENCE</scope>
    <source>
        <strain evidence="2">Ka4C1</strain>
    </source>
</reference>
<feature type="signal peptide" evidence="1">
    <location>
        <begin position="1"/>
        <end position="18"/>
    </location>
</feature>
<reference evidence="6" key="1">
    <citation type="submission" date="2016-11" db="UniProtKB">
        <authorList>
            <consortium name="WormBaseParasite"/>
        </authorList>
    </citation>
    <scope>IDENTIFICATION</scope>
</reference>
<sequence>MKLFVLSLLCIVLALSGAQRRTRRTPTPRPRNTTILSPRTADAVGGQAERLFNQQYQQPPFQRYYKRVTVHNATHKGPLSPYWIKMTMEPTMCRKDVETCALPVLNDSYIFVEASLMGSLRRRLHGQVYITYGPFQPITDVPGITVDN</sequence>
<dbReference type="AlphaFoldDB" id="A0A1I7RUZ3"/>
<evidence type="ECO:0000313" key="6">
    <source>
        <dbReference type="WBParaSite" id="BXY_0455400.1"/>
    </source>
</evidence>
<dbReference type="Proteomes" id="UP000582659">
    <property type="component" value="Unassembled WGS sequence"/>
</dbReference>
<evidence type="ECO:0000256" key="1">
    <source>
        <dbReference type="SAM" id="SignalP"/>
    </source>
</evidence>